<name>A0AAP2CDX5_9BACT</name>
<comment type="caution">
    <text evidence="1">The sequence shown here is derived from an EMBL/GenBank/DDBJ whole genome shotgun (WGS) entry which is preliminary data.</text>
</comment>
<dbReference type="SUPFAM" id="SSF82784">
    <property type="entry name" value="OsmC-like"/>
    <property type="match status" value="1"/>
</dbReference>
<accession>A0AAP2CDX5</accession>
<dbReference type="InterPro" id="IPR003718">
    <property type="entry name" value="OsmC/Ohr_fam"/>
</dbReference>
<dbReference type="RefSeq" id="WP_213943366.1">
    <property type="nucleotide sequence ID" value="NZ_JAHCMY010000001.1"/>
</dbReference>
<dbReference type="PANTHER" id="PTHR39624">
    <property type="entry name" value="PROTEIN INVOLVED IN RIMO-MEDIATED BETA-METHYLTHIOLATION OF RIBOSOMAL PROTEIN S12 YCAO"/>
    <property type="match status" value="1"/>
</dbReference>
<gene>
    <name evidence="1" type="ORF">KI659_00395</name>
</gene>
<evidence type="ECO:0000313" key="1">
    <source>
        <dbReference type="EMBL" id="MBS9522463.1"/>
    </source>
</evidence>
<proteinExistence type="predicted"/>
<sequence>MPTIKSSYLGNLRTTSEHLQSGNSIITDAPVDNNGQGQAFSPTDLVAAALANCMVTIMGIVARRDGMDLDGLEWETTKVMQSDPRKISEIQVEFHWSNAPEDAKFLQKIKNAAKTCPVALSIDPAIKQNIKFNF</sequence>
<dbReference type="Proteomes" id="UP001319104">
    <property type="component" value="Unassembled WGS sequence"/>
</dbReference>
<dbReference type="Gene3D" id="3.30.300.20">
    <property type="match status" value="1"/>
</dbReference>
<dbReference type="Pfam" id="PF02566">
    <property type="entry name" value="OsmC"/>
    <property type="match status" value="1"/>
</dbReference>
<dbReference type="EMBL" id="JAHCMY010000001">
    <property type="protein sequence ID" value="MBS9522463.1"/>
    <property type="molecule type" value="Genomic_DNA"/>
</dbReference>
<keyword evidence="2" id="KW-1185">Reference proteome</keyword>
<reference evidence="1 2" key="1">
    <citation type="submission" date="2021-05" db="EMBL/GenBank/DDBJ databases">
        <authorList>
            <person name="Zhang Z.D."/>
            <person name="Osman G."/>
        </authorList>
    </citation>
    <scope>NUCLEOTIDE SEQUENCE [LARGE SCALE GENOMIC DNA]</scope>
    <source>
        <strain evidence="1 2">KCTC 32217</strain>
    </source>
</reference>
<dbReference type="InterPro" id="IPR015946">
    <property type="entry name" value="KH_dom-like_a/b"/>
</dbReference>
<dbReference type="AlphaFoldDB" id="A0AAP2CDX5"/>
<protein>
    <submittedName>
        <fullName evidence="1">OsmC family protein</fullName>
    </submittedName>
</protein>
<dbReference type="PANTHER" id="PTHR39624:SF2">
    <property type="entry name" value="OSMC-LIKE PROTEIN"/>
    <property type="match status" value="1"/>
</dbReference>
<dbReference type="InterPro" id="IPR036102">
    <property type="entry name" value="OsmC/Ohrsf"/>
</dbReference>
<evidence type="ECO:0000313" key="2">
    <source>
        <dbReference type="Proteomes" id="UP001319104"/>
    </source>
</evidence>
<organism evidence="1 2">
    <name type="scientific">Litoribacter ruber</name>
    <dbReference type="NCBI Taxonomy" id="702568"/>
    <lineage>
        <taxon>Bacteria</taxon>
        <taxon>Pseudomonadati</taxon>
        <taxon>Bacteroidota</taxon>
        <taxon>Cytophagia</taxon>
        <taxon>Cytophagales</taxon>
        <taxon>Cyclobacteriaceae</taxon>
        <taxon>Litoribacter</taxon>
    </lineage>
</organism>